<keyword evidence="7" id="KW-1185">Reference proteome</keyword>
<dbReference type="InterPro" id="IPR009057">
    <property type="entry name" value="Homeodomain-like_sf"/>
</dbReference>
<evidence type="ECO:0000259" key="5">
    <source>
        <dbReference type="PROSITE" id="PS50977"/>
    </source>
</evidence>
<dbReference type="Pfam" id="PF17754">
    <property type="entry name" value="TetR_C_14"/>
    <property type="match status" value="1"/>
</dbReference>
<gene>
    <name evidence="6" type="ORF">KGD82_07605</name>
</gene>
<dbReference type="EMBL" id="CP074402">
    <property type="protein sequence ID" value="QVJ02402.1"/>
    <property type="molecule type" value="Genomic_DNA"/>
</dbReference>
<dbReference type="PANTHER" id="PTHR30055:SF238">
    <property type="entry name" value="MYCOFACTOCIN BIOSYNTHESIS TRANSCRIPTIONAL REGULATOR MFTR-RELATED"/>
    <property type="match status" value="1"/>
</dbReference>
<dbReference type="PANTHER" id="PTHR30055">
    <property type="entry name" value="HTH-TYPE TRANSCRIPTIONAL REGULATOR RUTR"/>
    <property type="match status" value="1"/>
</dbReference>
<dbReference type="PROSITE" id="PS50977">
    <property type="entry name" value="HTH_TETR_2"/>
    <property type="match status" value="1"/>
</dbReference>
<dbReference type="KEGG" id="nec:KGD82_07605"/>
<dbReference type="AlphaFoldDB" id="A0A975LC01"/>
<organism evidence="6 7">
    <name type="scientific">Nocardiopsis eucommiae</name>
    <dbReference type="NCBI Taxonomy" id="2831970"/>
    <lineage>
        <taxon>Bacteria</taxon>
        <taxon>Bacillati</taxon>
        <taxon>Actinomycetota</taxon>
        <taxon>Actinomycetes</taxon>
        <taxon>Streptosporangiales</taxon>
        <taxon>Nocardiopsidaceae</taxon>
        <taxon>Nocardiopsis</taxon>
    </lineage>
</organism>
<evidence type="ECO:0000256" key="2">
    <source>
        <dbReference type="ARBA" id="ARBA00023125"/>
    </source>
</evidence>
<dbReference type="InterPro" id="IPR041347">
    <property type="entry name" value="MftR_C"/>
</dbReference>
<protein>
    <submittedName>
        <fullName evidence="6">TetR family transcriptional regulator</fullName>
    </submittedName>
</protein>
<keyword evidence="1" id="KW-0805">Transcription regulation</keyword>
<proteinExistence type="predicted"/>
<evidence type="ECO:0000256" key="4">
    <source>
        <dbReference type="PROSITE-ProRule" id="PRU00335"/>
    </source>
</evidence>
<evidence type="ECO:0000313" key="6">
    <source>
        <dbReference type="EMBL" id="QVJ02402.1"/>
    </source>
</evidence>
<dbReference type="InterPro" id="IPR050109">
    <property type="entry name" value="HTH-type_TetR-like_transc_reg"/>
</dbReference>
<dbReference type="Proteomes" id="UP000682416">
    <property type="component" value="Chromosome"/>
</dbReference>
<dbReference type="Pfam" id="PF00440">
    <property type="entry name" value="TetR_N"/>
    <property type="match status" value="1"/>
</dbReference>
<dbReference type="GO" id="GO:0003700">
    <property type="term" value="F:DNA-binding transcription factor activity"/>
    <property type="evidence" value="ECO:0007669"/>
    <property type="project" value="TreeGrafter"/>
</dbReference>
<reference evidence="6" key="1">
    <citation type="submission" date="2021-05" db="EMBL/GenBank/DDBJ databases">
        <authorList>
            <person name="Kaiqin L."/>
            <person name="Jian G."/>
        </authorList>
    </citation>
    <scope>NUCLEOTIDE SEQUENCE</scope>
    <source>
        <strain evidence="6">HDS5</strain>
    </source>
</reference>
<dbReference type="Gene3D" id="1.10.357.10">
    <property type="entry name" value="Tetracycline Repressor, domain 2"/>
    <property type="match status" value="1"/>
</dbReference>
<sequence length="201" mass="21868">MTPRPGLRESKKRRTRAALARAAWELLATEGLAAVTPESVAARVGVSGNTFRNYFSCREEAIIEVVIPRMESLAEGLRARPVDEPVWDSLTHVLPVEMSAMFGRHADVVVLLRATKENPTILAQHLTAIERVKRLLAEAIHERTGDDDLPSRLLAEAAGLAVRTSIEVWALGDESSSLADIVTESITQLRSGIPVGDKGQS</sequence>
<name>A0A975LC01_9ACTN</name>
<evidence type="ECO:0000313" key="7">
    <source>
        <dbReference type="Proteomes" id="UP000682416"/>
    </source>
</evidence>
<dbReference type="SUPFAM" id="SSF46689">
    <property type="entry name" value="Homeodomain-like"/>
    <property type="match status" value="1"/>
</dbReference>
<feature type="domain" description="HTH tetR-type" evidence="5">
    <location>
        <begin position="13"/>
        <end position="73"/>
    </location>
</feature>
<feature type="DNA-binding region" description="H-T-H motif" evidence="4">
    <location>
        <begin position="36"/>
        <end position="55"/>
    </location>
</feature>
<evidence type="ECO:0000256" key="1">
    <source>
        <dbReference type="ARBA" id="ARBA00023015"/>
    </source>
</evidence>
<keyword evidence="2 4" id="KW-0238">DNA-binding</keyword>
<dbReference type="GO" id="GO:0000976">
    <property type="term" value="F:transcription cis-regulatory region binding"/>
    <property type="evidence" value="ECO:0007669"/>
    <property type="project" value="TreeGrafter"/>
</dbReference>
<dbReference type="Gene3D" id="1.10.10.60">
    <property type="entry name" value="Homeodomain-like"/>
    <property type="match status" value="1"/>
</dbReference>
<dbReference type="InterPro" id="IPR001647">
    <property type="entry name" value="HTH_TetR"/>
</dbReference>
<evidence type="ECO:0000256" key="3">
    <source>
        <dbReference type="ARBA" id="ARBA00023163"/>
    </source>
</evidence>
<accession>A0A975LC01</accession>
<keyword evidence="3" id="KW-0804">Transcription</keyword>